<dbReference type="Proteomes" id="UP000516052">
    <property type="component" value="Chromosome"/>
</dbReference>
<name>A0A7H0IMC5_9ACTN</name>
<evidence type="ECO:0000313" key="2">
    <source>
        <dbReference type="EMBL" id="QNP73941.1"/>
    </source>
</evidence>
<accession>A0A7H0IMC5</accession>
<evidence type="ECO:0000313" key="3">
    <source>
        <dbReference type="Proteomes" id="UP000516052"/>
    </source>
</evidence>
<dbReference type="InterPro" id="IPR051783">
    <property type="entry name" value="NAD(P)-dependent_oxidoreduct"/>
</dbReference>
<gene>
    <name evidence="2" type="ORF">IAG44_33775</name>
</gene>
<evidence type="ECO:0000259" key="1">
    <source>
        <dbReference type="Pfam" id="PF01370"/>
    </source>
</evidence>
<dbReference type="SUPFAM" id="SSF51735">
    <property type="entry name" value="NAD(P)-binding Rossmann-fold domains"/>
    <property type="match status" value="1"/>
</dbReference>
<dbReference type="GO" id="GO:0005737">
    <property type="term" value="C:cytoplasm"/>
    <property type="evidence" value="ECO:0007669"/>
    <property type="project" value="TreeGrafter"/>
</dbReference>
<reference evidence="2 3" key="1">
    <citation type="submission" date="2020-08" db="EMBL/GenBank/DDBJ databases">
        <title>A novel species.</title>
        <authorList>
            <person name="Gao J."/>
        </authorList>
    </citation>
    <scope>NUCLEOTIDE SEQUENCE [LARGE SCALE GENOMIC DNA]</scope>
    <source>
        <strain evidence="2 3">CRXT-G-22</strain>
    </source>
</reference>
<dbReference type="EMBL" id="CP060828">
    <property type="protein sequence ID" value="QNP73941.1"/>
    <property type="molecule type" value="Genomic_DNA"/>
</dbReference>
<dbReference type="Pfam" id="PF01370">
    <property type="entry name" value="Epimerase"/>
    <property type="match status" value="1"/>
</dbReference>
<dbReference type="InterPro" id="IPR001509">
    <property type="entry name" value="Epimerase_deHydtase"/>
</dbReference>
<dbReference type="AlphaFoldDB" id="A0A7H0IMC5"/>
<dbReference type="RefSeq" id="WP_187750867.1">
    <property type="nucleotide sequence ID" value="NZ_CP060828.1"/>
</dbReference>
<keyword evidence="3" id="KW-1185">Reference proteome</keyword>
<dbReference type="InterPro" id="IPR036291">
    <property type="entry name" value="NAD(P)-bd_dom_sf"/>
</dbReference>
<dbReference type="KEGG" id="sroi:IAG44_33775"/>
<proteinExistence type="predicted"/>
<dbReference type="PANTHER" id="PTHR48079:SF6">
    <property type="entry name" value="NAD(P)-BINDING DOMAIN-CONTAINING PROTEIN-RELATED"/>
    <property type="match status" value="1"/>
</dbReference>
<dbReference type="Gene3D" id="3.40.50.720">
    <property type="entry name" value="NAD(P)-binding Rossmann-like Domain"/>
    <property type="match status" value="1"/>
</dbReference>
<organism evidence="2 3">
    <name type="scientific">Streptomyces roseirectus</name>
    <dbReference type="NCBI Taxonomy" id="2768066"/>
    <lineage>
        <taxon>Bacteria</taxon>
        <taxon>Bacillati</taxon>
        <taxon>Actinomycetota</taxon>
        <taxon>Actinomycetes</taxon>
        <taxon>Kitasatosporales</taxon>
        <taxon>Streptomycetaceae</taxon>
        <taxon>Streptomyces</taxon>
    </lineage>
</organism>
<dbReference type="GO" id="GO:0004029">
    <property type="term" value="F:aldehyde dehydrogenase (NAD+) activity"/>
    <property type="evidence" value="ECO:0007669"/>
    <property type="project" value="TreeGrafter"/>
</dbReference>
<dbReference type="PANTHER" id="PTHR48079">
    <property type="entry name" value="PROTEIN YEEZ"/>
    <property type="match status" value="1"/>
</dbReference>
<feature type="domain" description="NAD-dependent epimerase/dehydratase" evidence="1">
    <location>
        <begin position="6"/>
        <end position="204"/>
    </location>
</feature>
<sequence>MGPDVVVVTGASGFVGTAAVRALLERGARVRALVRRVPEEVVEGVEWVAGDLTEPGAVRGLCEGAGAVVHLASYIGDDEALCRAVNVGGTRAVMAEARGAEVRRVVQLSTAAVYGAGPHRGIEVGQVEPVPVSAVSRSRLAGERFALEAGGVVLRPGLVLGEGDRWVVPGLRELTRRVPARWDGGRALLSVVDVADLGRLIAALALPEPGRVIPSGVYHASHPVPVRIGELIAGLVARGELAPVPEVDWPWEVCLERFRASGGRASERQFALVGRDHWYVSEEVWRVAGCDPGERPG</sequence>
<protein>
    <submittedName>
        <fullName evidence="2">NAD-dependent epimerase/dehydratase family protein</fullName>
    </submittedName>
</protein>